<reference evidence="3 4" key="1">
    <citation type="submission" date="2016-10" db="EMBL/GenBank/DDBJ databases">
        <authorList>
            <person name="Cai Z."/>
        </authorList>
    </citation>
    <scope>NUCLEOTIDE SEQUENCE [LARGE SCALE GENOMIC DNA]</scope>
    <source>
        <strain evidence="3 4">CGMCC 1.10826</strain>
    </source>
</reference>
<feature type="domain" description="SHOCT" evidence="2">
    <location>
        <begin position="52"/>
        <end position="77"/>
    </location>
</feature>
<sequence>MATVGENVLLPATYDAVWTLVAVAILVALTLVLTAAVRMMRQRTAGDTVARVQALAALHASGAISDEEYERRRERLLDQL</sequence>
<dbReference type="Proteomes" id="UP000250222">
    <property type="component" value="Unassembled WGS sequence"/>
</dbReference>
<organism evidence="3 4">
    <name type="scientific">Georgenia satyanarayanai</name>
    <dbReference type="NCBI Taxonomy" id="860221"/>
    <lineage>
        <taxon>Bacteria</taxon>
        <taxon>Bacillati</taxon>
        <taxon>Actinomycetota</taxon>
        <taxon>Actinomycetes</taxon>
        <taxon>Micrococcales</taxon>
        <taxon>Bogoriellaceae</taxon>
        <taxon>Georgenia</taxon>
    </lineage>
</organism>
<keyword evidence="4" id="KW-1185">Reference proteome</keyword>
<dbReference type="EMBL" id="UETB01000001">
    <property type="protein sequence ID" value="SSA37216.1"/>
    <property type="molecule type" value="Genomic_DNA"/>
</dbReference>
<keyword evidence="1" id="KW-0472">Membrane</keyword>
<keyword evidence="1" id="KW-1133">Transmembrane helix</keyword>
<dbReference type="RefSeq" id="WP_110851247.1">
    <property type="nucleotide sequence ID" value="NZ_QKLZ01000001.1"/>
</dbReference>
<evidence type="ECO:0000313" key="4">
    <source>
        <dbReference type="Proteomes" id="UP000250222"/>
    </source>
</evidence>
<name>A0A2Y9A045_9MICO</name>
<gene>
    <name evidence="3" type="ORF">SAMN05216184_101815</name>
</gene>
<proteinExistence type="predicted"/>
<evidence type="ECO:0000313" key="3">
    <source>
        <dbReference type="EMBL" id="SSA37216.1"/>
    </source>
</evidence>
<dbReference type="AlphaFoldDB" id="A0A2Y9A045"/>
<accession>A0A2Y9A045</accession>
<keyword evidence="1" id="KW-0812">Transmembrane</keyword>
<protein>
    <submittedName>
        <fullName evidence="3">Short C-terminal domain-containing protein</fullName>
    </submittedName>
</protein>
<feature type="transmembrane region" description="Helical" evidence="1">
    <location>
        <begin position="16"/>
        <end position="37"/>
    </location>
</feature>
<dbReference type="Pfam" id="PF09851">
    <property type="entry name" value="SHOCT"/>
    <property type="match status" value="1"/>
</dbReference>
<dbReference type="InterPro" id="IPR018649">
    <property type="entry name" value="SHOCT"/>
</dbReference>
<evidence type="ECO:0000256" key="1">
    <source>
        <dbReference type="SAM" id="Phobius"/>
    </source>
</evidence>
<evidence type="ECO:0000259" key="2">
    <source>
        <dbReference type="Pfam" id="PF09851"/>
    </source>
</evidence>